<gene>
    <name evidence="3" type="ORF">GLV81_04340</name>
</gene>
<evidence type="ECO:0000256" key="1">
    <source>
        <dbReference type="ARBA" id="ARBA00022729"/>
    </source>
</evidence>
<dbReference type="InterPro" id="IPR013517">
    <property type="entry name" value="FG-GAP"/>
</dbReference>
<dbReference type="KEGG" id="fls:GLV81_04340"/>
<dbReference type="EMBL" id="CP046566">
    <property type="protein sequence ID" value="QGW27427.1"/>
    <property type="molecule type" value="Genomic_DNA"/>
</dbReference>
<dbReference type="AlphaFoldDB" id="A0A6I6G5F7"/>
<evidence type="ECO:0000259" key="2">
    <source>
        <dbReference type="Pfam" id="PF07593"/>
    </source>
</evidence>
<dbReference type="InterPro" id="IPR011519">
    <property type="entry name" value="UnbV_ASPIC"/>
</dbReference>
<dbReference type="Proteomes" id="UP000426027">
    <property type="component" value="Chromosome"/>
</dbReference>
<keyword evidence="4" id="KW-1185">Reference proteome</keyword>
<dbReference type="Pfam" id="PF13517">
    <property type="entry name" value="FG-GAP_3"/>
    <property type="match status" value="5"/>
</dbReference>
<accession>A0A6I6G5F7</accession>
<protein>
    <submittedName>
        <fullName evidence="3">RNA-binding protein</fullName>
    </submittedName>
</protein>
<evidence type="ECO:0000313" key="4">
    <source>
        <dbReference type="Proteomes" id="UP000426027"/>
    </source>
</evidence>
<name>A0A6I6G5F7_9BACT</name>
<dbReference type="Gene3D" id="2.130.10.130">
    <property type="entry name" value="Integrin alpha, N-terminal"/>
    <property type="match status" value="3"/>
</dbReference>
<feature type="domain" description="ASPIC/UnbV" evidence="2">
    <location>
        <begin position="429"/>
        <end position="483"/>
    </location>
</feature>
<dbReference type="Pfam" id="PF07593">
    <property type="entry name" value="UnbV_ASPIC"/>
    <property type="match status" value="1"/>
</dbReference>
<sequence>MRILLPNLALEKLRVGVPALRLVDINQDGWQDIYICRSADGNATRRKNLLYINNQQNGFSEQAEKYGLDDAGYSTQAAFFDYDRDGDLDCFVANHSLQRYTTGLQENQALRKTSNPDFSSRLYRNDDGYYYNVSDSAGITSNVFSFGLGLSVADLNNDQWPDIYLCNDFNEPDYYFVNQQNGTFKELATESFDQVSLYSMGCDAADYNNDGLTDLVTLDMLPASAASQNTHNGAENFNKFQQLFNSGIHHQYSRNMLQKNNGDGTFSEVGQLAGIAATEWSWSSLLADFDNDGFKDLFVTNGYVKDYTDMDFIQYSMSDLIAQSQYDNNSKTVEKALALMPSSSQPNFIFRNTGSDYFEDKTIDWGMEKPTLSAAAAYGDLDLDGDLDLVVSNINDVAGIYKNETTSLHPEASQSISVRLLGKPGNRDALGATVSVFANGKKYVQTLNPTRGFQSAVHNLLVFGIGAVAKADSIKVIWPDGNIINHVQPTVAGSTVLINYSEASFSSEKINGKIPIIRQSSIPAFSHVENEYNDFSQQPLLYQYFSRMGPCMAVADIDNDGIEEVFVGGAKGKPSMLLKQDGNGGFKKLSQPFIYADSMHEDIDAMFADFNGDSFNDLYVASGGYEFSAADALLQDRLYLNDGKGNFLKANGALPVMLSSSKVIAPADFDNDGDLDLFIGSNVVPGQFPSLPVSYLLQNNGKGTFSNVTAGNAKELAQSGMINDAVWLDLNNDQYLDLIVAGIWMPVQVFINRQGKLSPSVIQYFPTAKNGLWQSIHVCDADDDGDSDILFGNFGVNSQWKANDAEPLLLNRTDIDGNGNIDPVISTYQKGIWQPYYYRDDLAEQLPFIKKKYLRFQDYSSVSTAEIFSGLNWQFNDQLQVTQMHTMLFLNQGNSSFMAAALPIEAQYGPVTAITSGDFNNDGYTDLLLAGGQKWMRIRFGQMTANHGVVLLGTGKGRFETLPPAQAGVKLKSMTSKIAWIKLPGGGKQLLLSQNNDTLRRLSFAKDKHR</sequence>
<reference evidence="3 4" key="1">
    <citation type="submission" date="2019-11" db="EMBL/GenBank/DDBJ databases">
        <authorList>
            <person name="Im W.T."/>
        </authorList>
    </citation>
    <scope>NUCLEOTIDE SEQUENCE [LARGE SCALE GENOMIC DNA]</scope>
    <source>
        <strain evidence="3 4">SB-02</strain>
    </source>
</reference>
<dbReference type="PANTHER" id="PTHR16026:SF0">
    <property type="entry name" value="CARTILAGE ACIDIC PROTEIN 1"/>
    <property type="match status" value="1"/>
</dbReference>
<evidence type="ECO:0000313" key="3">
    <source>
        <dbReference type="EMBL" id="QGW27427.1"/>
    </source>
</evidence>
<dbReference type="PANTHER" id="PTHR16026">
    <property type="entry name" value="CARTILAGE ACIDIC PROTEIN 1"/>
    <property type="match status" value="1"/>
</dbReference>
<dbReference type="InterPro" id="IPR028994">
    <property type="entry name" value="Integrin_alpha_N"/>
</dbReference>
<proteinExistence type="predicted"/>
<organism evidence="3 4">
    <name type="scientific">Phnomibacter ginsenosidimutans</name>
    <dbReference type="NCBI Taxonomy" id="2676868"/>
    <lineage>
        <taxon>Bacteria</taxon>
        <taxon>Pseudomonadati</taxon>
        <taxon>Bacteroidota</taxon>
        <taxon>Chitinophagia</taxon>
        <taxon>Chitinophagales</taxon>
        <taxon>Chitinophagaceae</taxon>
        <taxon>Phnomibacter</taxon>
    </lineage>
</organism>
<dbReference type="SUPFAM" id="SSF69318">
    <property type="entry name" value="Integrin alpha N-terminal domain"/>
    <property type="match status" value="3"/>
</dbReference>
<keyword evidence="1" id="KW-0732">Signal</keyword>
<dbReference type="InterPro" id="IPR027039">
    <property type="entry name" value="Crtac1"/>
</dbReference>